<keyword evidence="1" id="KW-0472">Membrane</keyword>
<keyword evidence="3" id="KW-1185">Reference proteome</keyword>
<organism evidence="2 3">
    <name type="scientific">Streptomyces massasporeus</name>
    <dbReference type="NCBI Taxonomy" id="67324"/>
    <lineage>
        <taxon>Bacteria</taxon>
        <taxon>Bacillati</taxon>
        <taxon>Actinomycetota</taxon>
        <taxon>Actinomycetes</taxon>
        <taxon>Kitasatosporales</taxon>
        <taxon>Streptomycetaceae</taxon>
        <taxon>Streptomyces</taxon>
    </lineage>
</organism>
<feature type="transmembrane region" description="Helical" evidence="1">
    <location>
        <begin position="18"/>
        <end position="39"/>
    </location>
</feature>
<evidence type="ECO:0000313" key="3">
    <source>
        <dbReference type="Proteomes" id="UP001601288"/>
    </source>
</evidence>
<dbReference type="EMBL" id="JBIAFP010000005">
    <property type="protein sequence ID" value="MFE9225233.1"/>
    <property type="molecule type" value="Genomic_DNA"/>
</dbReference>
<comment type="caution">
    <text evidence="2">The sequence shown here is derived from an EMBL/GenBank/DDBJ whole genome shotgun (WGS) entry which is preliminary data.</text>
</comment>
<accession>A0ABW6L9U7</accession>
<evidence type="ECO:0000256" key="1">
    <source>
        <dbReference type="SAM" id="Phobius"/>
    </source>
</evidence>
<dbReference type="RefSeq" id="WP_358279303.1">
    <property type="nucleotide sequence ID" value="NZ_JBEYGJ010000005.1"/>
</dbReference>
<proteinExistence type="predicted"/>
<reference evidence="2 3" key="1">
    <citation type="submission" date="2024-10" db="EMBL/GenBank/DDBJ databases">
        <title>The Natural Products Discovery Center: Release of the First 8490 Sequenced Strains for Exploring Actinobacteria Biosynthetic Diversity.</title>
        <authorList>
            <person name="Kalkreuter E."/>
            <person name="Kautsar S.A."/>
            <person name="Yang D."/>
            <person name="Bader C.D."/>
            <person name="Teijaro C.N."/>
            <person name="Fluegel L."/>
            <person name="Davis C.M."/>
            <person name="Simpson J.R."/>
            <person name="Lauterbach L."/>
            <person name="Steele A.D."/>
            <person name="Gui C."/>
            <person name="Meng S."/>
            <person name="Li G."/>
            <person name="Viehrig K."/>
            <person name="Ye F."/>
            <person name="Su P."/>
            <person name="Kiefer A.F."/>
            <person name="Nichols A."/>
            <person name="Cepeda A.J."/>
            <person name="Yan W."/>
            <person name="Fan B."/>
            <person name="Jiang Y."/>
            <person name="Adhikari A."/>
            <person name="Zheng C.-J."/>
            <person name="Schuster L."/>
            <person name="Cowan T.M."/>
            <person name="Smanski M.J."/>
            <person name="Chevrette M.G."/>
            <person name="De Carvalho L.P.S."/>
            <person name="Shen B."/>
        </authorList>
    </citation>
    <scope>NUCLEOTIDE SEQUENCE [LARGE SCALE GENOMIC DNA]</scope>
    <source>
        <strain evidence="2 3">NPDC007066</strain>
    </source>
</reference>
<sequence>MAAAPEPGPRRRQRRRTAVLIGAAAVLGLVAGGCAGYLVQVHRAPTKLPPLSQPALAQARGEGPEPLSAARDRRVKTDGDLRKLLLEKPRGARDATYLMGRDGWLDLAAYAGFYDKPGEMFGEIVGDQFRRAATTGWLVGRTHEVEIRLVQFRQEESLAAAENVDSTQYWLGDEEGIDSWAIPGTGNGRVYVRTRPDTKPGYVPLYTAEAHAWRGDIALEMWITDTKPIPKAKIMDLAERQLERL</sequence>
<protein>
    <recommendedName>
        <fullName evidence="4">Lipoprotein</fullName>
    </recommendedName>
</protein>
<gene>
    <name evidence="2" type="ORF">ACFYM3_11455</name>
</gene>
<name>A0ABW6L9U7_9ACTN</name>
<evidence type="ECO:0000313" key="2">
    <source>
        <dbReference type="EMBL" id="MFE9225233.1"/>
    </source>
</evidence>
<keyword evidence="1" id="KW-1133">Transmembrane helix</keyword>
<evidence type="ECO:0008006" key="4">
    <source>
        <dbReference type="Google" id="ProtNLM"/>
    </source>
</evidence>
<dbReference type="Proteomes" id="UP001601288">
    <property type="component" value="Unassembled WGS sequence"/>
</dbReference>
<keyword evidence="1" id="KW-0812">Transmembrane</keyword>